<accession>A0ACB7PJU8</accession>
<reference evidence="1 2" key="1">
    <citation type="journal article" date="2021" name="Nat. Commun.">
        <title>Genetic determinants of endophytism in the Arabidopsis root mycobiome.</title>
        <authorList>
            <person name="Mesny F."/>
            <person name="Miyauchi S."/>
            <person name="Thiergart T."/>
            <person name="Pickel B."/>
            <person name="Atanasova L."/>
            <person name="Karlsson M."/>
            <person name="Huettel B."/>
            <person name="Barry K.W."/>
            <person name="Haridas S."/>
            <person name="Chen C."/>
            <person name="Bauer D."/>
            <person name="Andreopoulos W."/>
            <person name="Pangilinan J."/>
            <person name="LaButti K."/>
            <person name="Riley R."/>
            <person name="Lipzen A."/>
            <person name="Clum A."/>
            <person name="Drula E."/>
            <person name="Henrissat B."/>
            <person name="Kohler A."/>
            <person name="Grigoriev I.V."/>
            <person name="Martin F.M."/>
            <person name="Hacquard S."/>
        </authorList>
    </citation>
    <scope>NUCLEOTIDE SEQUENCE [LARGE SCALE GENOMIC DNA]</scope>
    <source>
        <strain evidence="1 2">MPI-SDFR-AT-0079</strain>
    </source>
</reference>
<comment type="caution">
    <text evidence="1">The sequence shown here is derived from an EMBL/GenBank/DDBJ whole genome shotgun (WGS) entry which is preliminary data.</text>
</comment>
<gene>
    <name evidence="1" type="ORF">F5144DRAFT_505181</name>
</gene>
<evidence type="ECO:0000313" key="2">
    <source>
        <dbReference type="Proteomes" id="UP000724584"/>
    </source>
</evidence>
<sequence length="776" mass="87746">MVLKLSCDGMTTIPPVLHRGARAITPHEFLDALAATCVPRFPQARSRAQRPIALAISGGVDSMALAYLCSKIRPTNQWFKVVDHAISSPCGIIVNHDLREGSAIEADNVAVATRKLGVKSHVVRISWDEVLPEGTRPNDVPNIETLARYLRYRRLGTFCKVGQMATLFTAHHEDDQYETVMMRLLSGHGYRGLQGMRPAVDIPECYDLHGVYQSGFIDDQRSRDPFYNIAPNDRERKQLRRGLRKEVDPAVIAREIEAGLTTDLGIAYLDDYDGIATGSKRSPRLVPLELEDGGVMVYRPLLSFSKDRLIATCLENKIPWFEDHTNADRTLTMRNSVRYMRQNHKLPVALQKPSILRLTERCQKRVAYEEAEAERLLERVLVHEFVPNTGTAVVTFPELSFPSRPRRSSTSPAARQRRTAHYQHIAALLIRRLLTMVTPERELSQPAQLTHLVSMLFPSLTDPSSPPPPPPKPYVICSVLFTPLPNPATPPPRWLLSRAPHASNLPRPQTTFNRRVGRPPSAWKTTGWSGTRAFDGRFWIRLLHRLPCRIRVAPFEVEHYKPFREALAGDRERKELAAVLRRYAPGKTRYTLPGIYATVDVAGLLGGGGWWPGMGQGSGQGQALDQGQALSEVSVAVTTHETETGETEAGETDSGETDSGETEPAHQTKPRTLSDVHTDWWDWERDLKSREQLQLLALPTLGVCLPGLDHWLRWEVRYRKVDCELLRLSKLGGRRIGRRELRERVRRSYRWIKLGRGTRPSRRRWKGVGESRRLGH</sequence>
<keyword evidence="2" id="KW-1185">Reference proteome</keyword>
<dbReference type="Proteomes" id="UP000724584">
    <property type="component" value="Unassembled WGS sequence"/>
</dbReference>
<proteinExistence type="predicted"/>
<evidence type="ECO:0000313" key="1">
    <source>
        <dbReference type="EMBL" id="KAH6640656.1"/>
    </source>
</evidence>
<name>A0ACB7PJU8_9PEZI</name>
<organism evidence="1 2">
    <name type="scientific">Chaetomium tenue</name>
    <dbReference type="NCBI Taxonomy" id="1854479"/>
    <lineage>
        <taxon>Eukaryota</taxon>
        <taxon>Fungi</taxon>
        <taxon>Dikarya</taxon>
        <taxon>Ascomycota</taxon>
        <taxon>Pezizomycotina</taxon>
        <taxon>Sordariomycetes</taxon>
        <taxon>Sordariomycetidae</taxon>
        <taxon>Sordariales</taxon>
        <taxon>Chaetomiaceae</taxon>
        <taxon>Chaetomium</taxon>
    </lineage>
</organism>
<protein>
    <submittedName>
        <fullName evidence="1">Uncharacterized protein</fullName>
    </submittedName>
</protein>
<dbReference type="EMBL" id="JAGIZQ010000002">
    <property type="protein sequence ID" value="KAH6640656.1"/>
    <property type="molecule type" value="Genomic_DNA"/>
</dbReference>